<sequence length="326" mass="37968">MGPRSLEIPESSGYNRIEVHCRSIRGCAAEDSGTSHRPANRLLNDVFNIPNIIHQSWKDERLPKKFRQWSHTWQIHNPHWTRYLWTDHDNDALCRRHFPWFHDKYLSLQGEIYRADVVRNMYLYLYGGVYSDLDVECLKPVDDLLDIIQSKRDDTYFSSQTPPASFSSNSSSVIILGQMEGAERGKHSIPNAWMASSPGHPFWLFMLFNALKTSSENKEPEEKQFTKDASRLYRDIRAAGVDVPSHIGETMQHDVIILSPHIVFPYSWMRTSTRDEVSKRCAFGMNTFDDKMCKDMLDLKKSHFITYWSHSWTKNGQSEESIKKLS</sequence>
<dbReference type="InParanoid" id="A0A2P6NR84"/>
<dbReference type="Gene3D" id="3.90.550.20">
    <property type="match status" value="1"/>
</dbReference>
<keyword evidence="1 2" id="KW-0808">Transferase</keyword>
<dbReference type="AlphaFoldDB" id="A0A2P6NR84"/>
<dbReference type="PANTHER" id="PTHR32385">
    <property type="entry name" value="MANNOSYL PHOSPHORYLINOSITOL CERAMIDE SYNTHASE"/>
    <property type="match status" value="1"/>
</dbReference>
<dbReference type="Proteomes" id="UP000241769">
    <property type="component" value="Unassembled WGS sequence"/>
</dbReference>
<name>A0A2P6NR84_9EUKA</name>
<gene>
    <name evidence="2" type="ORF">PROFUN_05253</name>
</gene>
<dbReference type="InterPro" id="IPR029044">
    <property type="entry name" value="Nucleotide-diphossugar_trans"/>
</dbReference>
<dbReference type="InterPro" id="IPR007577">
    <property type="entry name" value="GlycoTrfase_DXD_sugar-bd_CS"/>
</dbReference>
<keyword evidence="3" id="KW-1185">Reference proteome</keyword>
<reference evidence="2 3" key="1">
    <citation type="journal article" date="2018" name="Genome Biol. Evol.">
        <title>Multiple Roots of Fruiting Body Formation in Amoebozoa.</title>
        <authorList>
            <person name="Hillmann F."/>
            <person name="Forbes G."/>
            <person name="Novohradska S."/>
            <person name="Ferling I."/>
            <person name="Riege K."/>
            <person name="Groth M."/>
            <person name="Westermann M."/>
            <person name="Marz M."/>
            <person name="Spaller T."/>
            <person name="Winckler T."/>
            <person name="Schaap P."/>
            <person name="Glockner G."/>
        </authorList>
    </citation>
    <scope>NUCLEOTIDE SEQUENCE [LARGE SCALE GENOMIC DNA]</scope>
    <source>
        <strain evidence="2 3">Jena</strain>
    </source>
</reference>
<protein>
    <submittedName>
        <fullName evidence="2">Glycosyltransferase family 32 protein</fullName>
    </submittedName>
</protein>
<dbReference type="GO" id="GO:0051999">
    <property type="term" value="P:mannosyl-inositol phosphorylceramide biosynthetic process"/>
    <property type="evidence" value="ECO:0007669"/>
    <property type="project" value="TreeGrafter"/>
</dbReference>
<evidence type="ECO:0000313" key="2">
    <source>
        <dbReference type="EMBL" id="PRP86471.1"/>
    </source>
</evidence>
<dbReference type="OrthoDB" id="409543at2759"/>
<dbReference type="InterPro" id="IPR051706">
    <property type="entry name" value="Glycosyltransferase_domain"/>
</dbReference>
<dbReference type="SUPFAM" id="SSF53448">
    <property type="entry name" value="Nucleotide-diphospho-sugar transferases"/>
    <property type="match status" value="1"/>
</dbReference>
<accession>A0A2P6NR84</accession>
<dbReference type="GO" id="GO:0016020">
    <property type="term" value="C:membrane"/>
    <property type="evidence" value="ECO:0007669"/>
    <property type="project" value="GOC"/>
</dbReference>
<proteinExistence type="predicted"/>
<evidence type="ECO:0000256" key="1">
    <source>
        <dbReference type="ARBA" id="ARBA00022679"/>
    </source>
</evidence>
<comment type="caution">
    <text evidence="2">The sequence shown here is derived from an EMBL/GenBank/DDBJ whole genome shotgun (WGS) entry which is preliminary data.</text>
</comment>
<evidence type="ECO:0000313" key="3">
    <source>
        <dbReference type="Proteomes" id="UP000241769"/>
    </source>
</evidence>
<dbReference type="Pfam" id="PF04488">
    <property type="entry name" value="Gly_transf_sug"/>
    <property type="match status" value="1"/>
</dbReference>
<organism evidence="2 3">
    <name type="scientific">Planoprotostelium fungivorum</name>
    <dbReference type="NCBI Taxonomy" id="1890364"/>
    <lineage>
        <taxon>Eukaryota</taxon>
        <taxon>Amoebozoa</taxon>
        <taxon>Evosea</taxon>
        <taxon>Variosea</taxon>
        <taxon>Cavosteliida</taxon>
        <taxon>Cavosteliaceae</taxon>
        <taxon>Planoprotostelium</taxon>
    </lineage>
</organism>
<dbReference type="PANTHER" id="PTHR32385:SF23">
    <property type="entry name" value="NUCLEOTIDE-DIPHOSPHO-SUGAR TRANSFERASE"/>
    <property type="match status" value="1"/>
</dbReference>
<dbReference type="EMBL" id="MDYQ01000030">
    <property type="protein sequence ID" value="PRP86471.1"/>
    <property type="molecule type" value="Genomic_DNA"/>
</dbReference>
<dbReference type="GO" id="GO:0000030">
    <property type="term" value="F:mannosyltransferase activity"/>
    <property type="evidence" value="ECO:0007669"/>
    <property type="project" value="TreeGrafter"/>
</dbReference>